<gene>
    <name evidence="6" type="ORF">EV192_106468</name>
</gene>
<dbReference type="InterPro" id="IPR041916">
    <property type="entry name" value="Anti_sigma_zinc_sf"/>
</dbReference>
<evidence type="ECO:0000256" key="4">
    <source>
        <dbReference type="SAM" id="Phobius"/>
    </source>
</evidence>
<dbReference type="Pfam" id="PF13490">
    <property type="entry name" value="zf-HC2"/>
    <property type="match status" value="1"/>
</dbReference>
<evidence type="ECO:0000256" key="1">
    <source>
        <dbReference type="ARBA" id="ARBA00023015"/>
    </source>
</evidence>
<dbReference type="OrthoDB" id="5242431at2"/>
<sequence length="243" mass="25691">MCRRTVSLGAYLLGALDPTERSQFEDHIASCAHCKSELVRLAPLPGLLQRLSPADYQAIETEGDLPDWPIELPAEIALAGPMPDMSELPDPSNLSNLSEPPPARPGWLRRSRAAIVAAAAVVLLAGGGFVVMHDDTPAPAIQASPVAWTAVDPTTGVFGRVELTKRGWGTELRLSMEAVPEGRKLCHMIVYGRDGSSEIAGQWAAGNYTAIRSAPGSTSIQLSDIERVEVVAGGALLVGIHAS</sequence>
<name>A0A4R2JBW3_9PSEU</name>
<dbReference type="InterPro" id="IPR027383">
    <property type="entry name" value="Znf_put"/>
</dbReference>
<evidence type="ECO:0000313" key="6">
    <source>
        <dbReference type="EMBL" id="TCO56993.1"/>
    </source>
</evidence>
<keyword evidence="7" id="KW-1185">Reference proteome</keyword>
<feature type="compositionally biased region" description="Low complexity" evidence="3">
    <location>
        <begin position="86"/>
        <end position="98"/>
    </location>
</feature>
<keyword evidence="1" id="KW-0805">Transcription regulation</keyword>
<accession>A0A4R2JBW3</accession>
<feature type="region of interest" description="Disordered" evidence="3">
    <location>
        <begin position="81"/>
        <end position="103"/>
    </location>
</feature>
<dbReference type="Gene3D" id="1.10.10.1320">
    <property type="entry name" value="Anti-sigma factor, zinc-finger domain"/>
    <property type="match status" value="1"/>
</dbReference>
<dbReference type="Proteomes" id="UP000295680">
    <property type="component" value="Unassembled WGS sequence"/>
</dbReference>
<keyword evidence="4" id="KW-0812">Transmembrane</keyword>
<feature type="domain" description="Putative zinc-finger" evidence="5">
    <location>
        <begin position="8"/>
        <end position="34"/>
    </location>
</feature>
<keyword evidence="4" id="KW-0472">Membrane</keyword>
<reference evidence="6 7" key="1">
    <citation type="submission" date="2019-03" db="EMBL/GenBank/DDBJ databases">
        <title>Genomic Encyclopedia of Type Strains, Phase IV (KMG-IV): sequencing the most valuable type-strain genomes for metagenomic binning, comparative biology and taxonomic classification.</title>
        <authorList>
            <person name="Goeker M."/>
        </authorList>
    </citation>
    <scope>NUCLEOTIDE SEQUENCE [LARGE SCALE GENOMIC DNA]</scope>
    <source>
        <strain evidence="6 7">DSM 45934</strain>
    </source>
</reference>
<evidence type="ECO:0000256" key="2">
    <source>
        <dbReference type="ARBA" id="ARBA00023163"/>
    </source>
</evidence>
<dbReference type="RefSeq" id="WP_132120685.1">
    <property type="nucleotide sequence ID" value="NZ_SLWS01000006.1"/>
</dbReference>
<organism evidence="6 7">
    <name type="scientific">Actinocrispum wychmicini</name>
    <dbReference type="NCBI Taxonomy" id="1213861"/>
    <lineage>
        <taxon>Bacteria</taxon>
        <taxon>Bacillati</taxon>
        <taxon>Actinomycetota</taxon>
        <taxon>Actinomycetes</taxon>
        <taxon>Pseudonocardiales</taxon>
        <taxon>Pseudonocardiaceae</taxon>
        <taxon>Actinocrispum</taxon>
    </lineage>
</organism>
<feature type="transmembrane region" description="Helical" evidence="4">
    <location>
        <begin position="113"/>
        <end position="132"/>
    </location>
</feature>
<dbReference type="AlphaFoldDB" id="A0A4R2JBW3"/>
<proteinExistence type="predicted"/>
<keyword evidence="4" id="KW-1133">Transmembrane helix</keyword>
<evidence type="ECO:0000313" key="7">
    <source>
        <dbReference type="Proteomes" id="UP000295680"/>
    </source>
</evidence>
<dbReference type="EMBL" id="SLWS01000006">
    <property type="protein sequence ID" value="TCO56993.1"/>
    <property type="molecule type" value="Genomic_DNA"/>
</dbReference>
<comment type="caution">
    <text evidence="6">The sequence shown here is derived from an EMBL/GenBank/DDBJ whole genome shotgun (WGS) entry which is preliminary data.</text>
</comment>
<protein>
    <submittedName>
        <fullName evidence="6">Putative zinc finger protein</fullName>
    </submittedName>
</protein>
<evidence type="ECO:0000256" key="3">
    <source>
        <dbReference type="SAM" id="MobiDB-lite"/>
    </source>
</evidence>
<keyword evidence="2" id="KW-0804">Transcription</keyword>
<evidence type="ECO:0000259" key="5">
    <source>
        <dbReference type="Pfam" id="PF13490"/>
    </source>
</evidence>